<keyword evidence="6" id="KW-1185">Reference proteome</keyword>
<dbReference type="InterPro" id="IPR000524">
    <property type="entry name" value="Tscrpt_reg_HTH_GntR"/>
</dbReference>
<keyword evidence="1" id="KW-0805">Transcription regulation</keyword>
<dbReference type="InterPro" id="IPR011663">
    <property type="entry name" value="UTRA"/>
</dbReference>
<evidence type="ECO:0000313" key="5">
    <source>
        <dbReference type="EMBL" id="TWD81402.1"/>
    </source>
</evidence>
<accession>A0A561BRK3</accession>
<dbReference type="SUPFAM" id="SSF64288">
    <property type="entry name" value="Chorismate lyase-like"/>
    <property type="match status" value="1"/>
</dbReference>
<dbReference type="SMART" id="SM00866">
    <property type="entry name" value="UTRA"/>
    <property type="match status" value="1"/>
</dbReference>
<dbReference type="Pfam" id="PF07702">
    <property type="entry name" value="UTRA"/>
    <property type="match status" value="1"/>
</dbReference>
<dbReference type="PRINTS" id="PR00035">
    <property type="entry name" value="HTHGNTR"/>
</dbReference>
<dbReference type="RefSeq" id="WP_145806222.1">
    <property type="nucleotide sequence ID" value="NZ_VIVK01000001.1"/>
</dbReference>
<keyword evidence="3" id="KW-0804">Transcription</keyword>
<gene>
    <name evidence="5" type="ORF">FB561_2517</name>
</gene>
<dbReference type="Gene3D" id="3.40.1410.10">
    <property type="entry name" value="Chorismate lyase-like"/>
    <property type="match status" value="1"/>
</dbReference>
<dbReference type="Pfam" id="PF00392">
    <property type="entry name" value="GntR"/>
    <property type="match status" value="1"/>
</dbReference>
<dbReference type="OrthoDB" id="3194402at2"/>
<dbReference type="Gene3D" id="1.10.10.10">
    <property type="entry name" value="Winged helix-like DNA-binding domain superfamily/Winged helix DNA-binding domain"/>
    <property type="match status" value="1"/>
</dbReference>
<evidence type="ECO:0000256" key="2">
    <source>
        <dbReference type="ARBA" id="ARBA00023125"/>
    </source>
</evidence>
<dbReference type="GO" id="GO:0003677">
    <property type="term" value="F:DNA binding"/>
    <property type="evidence" value="ECO:0007669"/>
    <property type="project" value="UniProtKB-KW"/>
</dbReference>
<dbReference type="EMBL" id="VIVK01000001">
    <property type="protein sequence ID" value="TWD81402.1"/>
    <property type="molecule type" value="Genomic_DNA"/>
</dbReference>
<feature type="domain" description="HTH gntR-type" evidence="4">
    <location>
        <begin position="12"/>
        <end position="78"/>
    </location>
</feature>
<evidence type="ECO:0000256" key="3">
    <source>
        <dbReference type="ARBA" id="ARBA00023163"/>
    </source>
</evidence>
<sequence length="259" mass="28842">MSERQLDRGSDRPLWKQLQQDLVRRLRAGEFADTFPGELVLVEEYRVSRHTVRQALGQLRADGLIVAERGRQPRVATTPEIRQPMGALYSLFSSVEAAGLAQHSVVRALDVRADGVIASRLDLEASSPLVYLERLRFAGEEPLALDRVWLPAADAEGLLESDFSHTSLYNELAERTGLRLDHGREDIRAVNPTAAERALLRCPAEAAAFSINRLGHAQGRKVEWRHTIVRGDRFALAAEFSAHQGYRLTPATPTASFQD</sequence>
<dbReference type="PANTHER" id="PTHR44846">
    <property type="entry name" value="MANNOSYL-D-GLYCERATE TRANSPORT/METABOLISM SYSTEM REPRESSOR MNGR-RELATED"/>
    <property type="match status" value="1"/>
</dbReference>
<dbReference type="InterPro" id="IPR050679">
    <property type="entry name" value="Bact_HTH_transcr_reg"/>
</dbReference>
<evidence type="ECO:0000313" key="6">
    <source>
        <dbReference type="Proteomes" id="UP000318380"/>
    </source>
</evidence>
<protein>
    <submittedName>
        <fullName evidence="5">GntR family transcriptional regulator</fullName>
    </submittedName>
</protein>
<organism evidence="5 6">
    <name type="scientific">Kribbella amoyensis</name>
    <dbReference type="NCBI Taxonomy" id="996641"/>
    <lineage>
        <taxon>Bacteria</taxon>
        <taxon>Bacillati</taxon>
        <taxon>Actinomycetota</taxon>
        <taxon>Actinomycetes</taxon>
        <taxon>Propionibacteriales</taxon>
        <taxon>Kribbellaceae</taxon>
        <taxon>Kribbella</taxon>
    </lineage>
</organism>
<evidence type="ECO:0000256" key="1">
    <source>
        <dbReference type="ARBA" id="ARBA00023015"/>
    </source>
</evidence>
<dbReference type="PROSITE" id="PS50949">
    <property type="entry name" value="HTH_GNTR"/>
    <property type="match status" value="1"/>
</dbReference>
<proteinExistence type="predicted"/>
<dbReference type="AlphaFoldDB" id="A0A561BRK3"/>
<dbReference type="InterPro" id="IPR036390">
    <property type="entry name" value="WH_DNA-bd_sf"/>
</dbReference>
<dbReference type="InterPro" id="IPR028978">
    <property type="entry name" value="Chorismate_lyase_/UTRA_dom_sf"/>
</dbReference>
<dbReference type="SUPFAM" id="SSF46785">
    <property type="entry name" value="Winged helix' DNA-binding domain"/>
    <property type="match status" value="1"/>
</dbReference>
<dbReference type="PANTHER" id="PTHR44846:SF1">
    <property type="entry name" value="MANNOSYL-D-GLYCERATE TRANSPORT_METABOLISM SYSTEM REPRESSOR MNGR-RELATED"/>
    <property type="match status" value="1"/>
</dbReference>
<evidence type="ECO:0000259" key="4">
    <source>
        <dbReference type="PROSITE" id="PS50949"/>
    </source>
</evidence>
<comment type="caution">
    <text evidence="5">The sequence shown here is derived from an EMBL/GenBank/DDBJ whole genome shotgun (WGS) entry which is preliminary data.</text>
</comment>
<dbReference type="GO" id="GO:0045892">
    <property type="term" value="P:negative regulation of DNA-templated transcription"/>
    <property type="evidence" value="ECO:0007669"/>
    <property type="project" value="TreeGrafter"/>
</dbReference>
<dbReference type="SMART" id="SM00345">
    <property type="entry name" value="HTH_GNTR"/>
    <property type="match status" value="1"/>
</dbReference>
<reference evidence="5 6" key="1">
    <citation type="submission" date="2019-06" db="EMBL/GenBank/DDBJ databases">
        <title>Sequencing the genomes of 1000 actinobacteria strains.</title>
        <authorList>
            <person name="Klenk H.-P."/>
        </authorList>
    </citation>
    <scope>NUCLEOTIDE SEQUENCE [LARGE SCALE GENOMIC DNA]</scope>
    <source>
        <strain evidence="5 6">DSM 24683</strain>
    </source>
</reference>
<keyword evidence="2" id="KW-0238">DNA-binding</keyword>
<dbReference type="CDD" id="cd07377">
    <property type="entry name" value="WHTH_GntR"/>
    <property type="match status" value="1"/>
</dbReference>
<dbReference type="Proteomes" id="UP000318380">
    <property type="component" value="Unassembled WGS sequence"/>
</dbReference>
<dbReference type="InterPro" id="IPR036388">
    <property type="entry name" value="WH-like_DNA-bd_sf"/>
</dbReference>
<name>A0A561BRK3_9ACTN</name>
<dbReference type="GO" id="GO:0003700">
    <property type="term" value="F:DNA-binding transcription factor activity"/>
    <property type="evidence" value="ECO:0007669"/>
    <property type="project" value="InterPro"/>
</dbReference>